<protein>
    <recommendedName>
        <fullName evidence="4">Chromo domain-containing protein</fullName>
    </recommendedName>
</protein>
<dbReference type="GO" id="GO:0070823">
    <property type="term" value="C:HDA1 complex"/>
    <property type="evidence" value="ECO:0007669"/>
    <property type="project" value="InterPro"/>
</dbReference>
<feature type="compositionally biased region" description="Polar residues" evidence="3">
    <location>
        <begin position="1269"/>
        <end position="1278"/>
    </location>
</feature>
<dbReference type="STRING" id="1095630.A0A2J6SPM9"/>
<feature type="compositionally biased region" description="Polar residues" evidence="3">
    <location>
        <begin position="495"/>
        <end position="509"/>
    </location>
</feature>
<feature type="compositionally biased region" description="Low complexity" evidence="3">
    <location>
        <begin position="262"/>
        <end position="292"/>
    </location>
</feature>
<feature type="region of interest" description="Disordered" evidence="3">
    <location>
        <begin position="1291"/>
        <end position="1336"/>
    </location>
</feature>
<dbReference type="InParanoid" id="A0A2J6SPM9"/>
<dbReference type="InterPro" id="IPR038609">
    <property type="entry name" value="HDA1_su2/3_sf"/>
</dbReference>
<dbReference type="Gene3D" id="2.40.50.40">
    <property type="match status" value="1"/>
</dbReference>
<feature type="compositionally biased region" description="Polar residues" evidence="3">
    <location>
        <begin position="354"/>
        <end position="372"/>
    </location>
</feature>
<feature type="compositionally biased region" description="Basic and acidic residues" evidence="3">
    <location>
        <begin position="1"/>
        <end position="19"/>
    </location>
</feature>
<dbReference type="Gene3D" id="3.40.50.12360">
    <property type="match status" value="1"/>
</dbReference>
<gene>
    <name evidence="5" type="ORF">K444DRAFT_635678</name>
</gene>
<evidence type="ECO:0000313" key="6">
    <source>
        <dbReference type="Proteomes" id="UP000235371"/>
    </source>
</evidence>
<feature type="region of interest" description="Disordered" evidence="3">
    <location>
        <begin position="133"/>
        <end position="451"/>
    </location>
</feature>
<feature type="compositionally biased region" description="Basic and acidic residues" evidence="3">
    <location>
        <begin position="860"/>
        <end position="875"/>
    </location>
</feature>
<feature type="region of interest" description="Disordered" evidence="3">
    <location>
        <begin position="1585"/>
        <end position="1610"/>
    </location>
</feature>
<feature type="coiled-coil region" evidence="2">
    <location>
        <begin position="1431"/>
        <end position="1583"/>
    </location>
</feature>
<keyword evidence="6" id="KW-1185">Reference proteome</keyword>
<evidence type="ECO:0000256" key="3">
    <source>
        <dbReference type="SAM" id="MobiDB-lite"/>
    </source>
</evidence>
<feature type="region of interest" description="Disordered" evidence="3">
    <location>
        <begin position="469"/>
        <end position="583"/>
    </location>
</feature>
<dbReference type="InterPro" id="IPR000953">
    <property type="entry name" value="Chromo/chromo_shadow_dom"/>
</dbReference>
<dbReference type="GeneID" id="36591975"/>
<comment type="subunit">
    <text evidence="1">Component of the NuA4 histone acetyltransferase complex.</text>
</comment>
<dbReference type="InterPro" id="IPR016197">
    <property type="entry name" value="Chromo-like_dom_sf"/>
</dbReference>
<feature type="compositionally biased region" description="Low complexity" evidence="3">
    <location>
        <begin position="892"/>
        <end position="902"/>
    </location>
</feature>
<organism evidence="5 6">
    <name type="scientific">Hyaloscypha bicolor E</name>
    <dbReference type="NCBI Taxonomy" id="1095630"/>
    <lineage>
        <taxon>Eukaryota</taxon>
        <taxon>Fungi</taxon>
        <taxon>Dikarya</taxon>
        <taxon>Ascomycota</taxon>
        <taxon>Pezizomycotina</taxon>
        <taxon>Leotiomycetes</taxon>
        <taxon>Helotiales</taxon>
        <taxon>Hyaloscyphaceae</taxon>
        <taxon>Hyaloscypha</taxon>
        <taxon>Hyaloscypha bicolor</taxon>
    </lineage>
</organism>
<dbReference type="GO" id="GO:0006338">
    <property type="term" value="P:chromatin remodeling"/>
    <property type="evidence" value="ECO:0007669"/>
    <property type="project" value="UniProtKB-ARBA"/>
</dbReference>
<feature type="compositionally biased region" description="Polar residues" evidence="3">
    <location>
        <begin position="704"/>
        <end position="720"/>
    </location>
</feature>
<proteinExistence type="predicted"/>
<dbReference type="EMBL" id="KZ613895">
    <property type="protein sequence ID" value="PMD52719.1"/>
    <property type="molecule type" value="Genomic_DNA"/>
</dbReference>
<feature type="compositionally biased region" description="Low complexity" evidence="3">
    <location>
        <begin position="52"/>
        <end position="61"/>
    </location>
</feature>
<feature type="region of interest" description="Disordered" evidence="3">
    <location>
        <begin position="1257"/>
        <end position="1278"/>
    </location>
</feature>
<dbReference type="PROSITE" id="PS50013">
    <property type="entry name" value="CHROMO_2"/>
    <property type="match status" value="1"/>
</dbReference>
<feature type="domain" description="Chromo" evidence="4">
    <location>
        <begin position="82"/>
        <end position="119"/>
    </location>
</feature>
<feature type="region of interest" description="Disordered" evidence="3">
    <location>
        <begin position="1"/>
        <end position="87"/>
    </location>
</feature>
<name>A0A2J6SPM9_9HELO</name>
<dbReference type="Pfam" id="PF11496">
    <property type="entry name" value="HDA2-3"/>
    <property type="match status" value="1"/>
</dbReference>
<feature type="region of interest" description="Disordered" evidence="3">
    <location>
        <begin position="630"/>
        <end position="905"/>
    </location>
</feature>
<dbReference type="OrthoDB" id="3647690at2759"/>
<accession>A0A2J6SPM9</accession>
<feature type="compositionally biased region" description="Polar residues" evidence="3">
    <location>
        <begin position="747"/>
        <end position="807"/>
    </location>
</feature>
<feature type="compositionally biased region" description="Low complexity" evidence="3">
    <location>
        <begin position="561"/>
        <end position="578"/>
    </location>
</feature>
<evidence type="ECO:0000256" key="2">
    <source>
        <dbReference type="SAM" id="Coils"/>
    </source>
</evidence>
<evidence type="ECO:0000259" key="4">
    <source>
        <dbReference type="PROSITE" id="PS50013"/>
    </source>
</evidence>
<feature type="compositionally biased region" description="Basic and acidic residues" evidence="3">
    <location>
        <begin position="415"/>
        <end position="425"/>
    </location>
</feature>
<dbReference type="RefSeq" id="XP_024729623.1">
    <property type="nucleotide sequence ID" value="XM_024883898.1"/>
</dbReference>
<keyword evidence="2" id="KW-0175">Coiled coil</keyword>
<evidence type="ECO:0000256" key="1">
    <source>
        <dbReference type="ARBA" id="ARBA00011353"/>
    </source>
</evidence>
<feature type="compositionally biased region" description="Basic and acidic residues" evidence="3">
    <location>
        <begin position="635"/>
        <end position="644"/>
    </location>
</feature>
<feature type="compositionally biased region" description="Basic and acidic residues" evidence="3">
    <location>
        <begin position="513"/>
        <end position="522"/>
    </location>
</feature>
<feature type="compositionally biased region" description="Polar residues" evidence="3">
    <location>
        <begin position="815"/>
        <end position="825"/>
    </location>
</feature>
<dbReference type="Proteomes" id="UP000235371">
    <property type="component" value="Unassembled WGS sequence"/>
</dbReference>
<feature type="compositionally biased region" description="Polar residues" evidence="3">
    <location>
        <begin position="314"/>
        <end position="344"/>
    </location>
</feature>
<feature type="compositionally biased region" description="Polar residues" evidence="3">
    <location>
        <begin position="469"/>
        <end position="482"/>
    </location>
</feature>
<evidence type="ECO:0000313" key="5">
    <source>
        <dbReference type="EMBL" id="PMD52719.1"/>
    </source>
</evidence>
<reference evidence="5 6" key="1">
    <citation type="submission" date="2016-04" db="EMBL/GenBank/DDBJ databases">
        <title>A degradative enzymes factory behind the ericoid mycorrhizal symbiosis.</title>
        <authorList>
            <consortium name="DOE Joint Genome Institute"/>
            <person name="Martino E."/>
            <person name="Morin E."/>
            <person name="Grelet G."/>
            <person name="Kuo A."/>
            <person name="Kohler A."/>
            <person name="Daghino S."/>
            <person name="Barry K."/>
            <person name="Choi C."/>
            <person name="Cichocki N."/>
            <person name="Clum A."/>
            <person name="Copeland A."/>
            <person name="Hainaut M."/>
            <person name="Haridas S."/>
            <person name="Labutti K."/>
            <person name="Lindquist E."/>
            <person name="Lipzen A."/>
            <person name="Khouja H.-R."/>
            <person name="Murat C."/>
            <person name="Ohm R."/>
            <person name="Olson A."/>
            <person name="Spatafora J."/>
            <person name="Veneault-Fourrey C."/>
            <person name="Henrissat B."/>
            <person name="Grigoriev I."/>
            <person name="Martin F."/>
            <person name="Perotto S."/>
        </authorList>
    </citation>
    <scope>NUCLEOTIDE SEQUENCE [LARGE SCALE GENOMIC DNA]</scope>
    <source>
        <strain evidence="5 6">E</strain>
    </source>
</reference>
<feature type="compositionally biased region" description="Basic and acidic residues" evidence="3">
    <location>
        <begin position="1291"/>
        <end position="1301"/>
    </location>
</feature>
<sequence>MARSRTVRDKEGGEKEKAKAQISMDPDSRKRVGESLSTQRSVPKSRNRKSRAASSSPAPRHSAPKKKSHRRKDEGPEKVYSLADPGILDQKEEKGKVYYLVNWADDPETGRKFDPTWEPYNFVTPDVVAAWQSKKSPVGGTRAEGASDSQQRQFIDLTEEDDSIQDSQPPRPAKRRKITHGPNPTSEEQIPAKKPRKAGTIESARFQSVSQESVAQEERPNEIKDSYEEEQQLRLAGVGNARVEIPGPQEGFDRDAYSRVVTSSQPSQPLSTSQLPQTLQSQNLSSSQLQTPAPRHKYSSLIWDEDIEGVVPDSQEQPGSSSYKPSETPISKTVSTSPENSEAPTGTDFVARLGSTQVTSGEDFSPSATVDSASAEPFFTQASYVDKGAQSSSVQTASSAAPSSARNQIYASAQELRDNQVRESEPLNVPPIPENSPVQLEVEASPLQDLGTSIDTSLHSVVTPASQGFQAVQRSSGLPDTTESLHHFSPRPAEEQTSSPDLHLSSDSFLQPDEARSKEGEFLKSPTSLDEIPSSPPNLPTSQNFLPFHKASTIEKDTTHQHSQPSQSPQPEVQTSSSIEFGTQVPLEQVEDAYLVPLSSYIRSSSIAPSPVPLVESHIPIKRPANQLVSSLESEQSRTLREESYQPPLLSERPLSTLEGALPAGIASQASLAAPATPVQTPRDDIEEGSAETTSIGADPPFLSINTQASPSPSKSQGLPSQRGPEKRSQESSNSLPSPPFEKTDSSAEQFAQFTSQNQPSSPLQHGQSLDIAGQQSSPERPSTRHQSILTFETRTFKQSQSPQPARQTFAPRQYEQTTGASGSCRSPKASVTIDLTMDDPPVSTPTKPDNPVLAKLKLRKAEALARRAAERERATSASRSLPQSPAPPSPALQSPALQSPARLSPEPAAAAAAAAGAVKNVAVIANQALPLQQTIEEVAPALKPIVSPKASPEAEAEPEAELPVTSLRILLQDPEEYAIPLPMVSYARDVYVNAIRARKSQRYAFLTDEVFDSSLVGEIDAMMDELDQLCSHQDLIEDDFSTQRMEVVERQAKWAENVSTKCIFLAEFLSLMQTEAKQIAILVRPGRMLEILEALFTWHGFVYSRADRPGYTGNTSGGPMQISLIPTRGEILEFDPPSVVIAFDSTYTSVPFLKGLRATPTFPNKLVPLLSLVVTHSIEHLEKCFQPNLEPVERKIKLVSCLTQIADGVGKLGIGYLDPPLAAKAVAEYVVNSTIDGTWPLLPMPDIEDLKLDIDSSQPQQPQEQPTDMPSSDTSLAQVSQFGMKRQLEIEDDAGRESPKRQRFTPIPGEPDPTHVSDTVLHTSSRKTPSASAELSETMEKANTLDDEQGAQVSTLLKKVTDLEIQLRSREATESELRQSNQDLETRCQDYESSIAAIQPKYQEALNDRGEFEHEMNLASDRQTHLRKELENKDTEVTKLRELKATLEKELTEARMALSSSSIPEIAEMGKMKEDLAKEKSEKERLQKRLTNMQGDLEYMRNNYQNSSTLAAEHASENQALQVELAQLREKDKRDMVRIHEIQKNSEVAEYLRRVKQLKEQNSDLERELEKKQEELRAVMNGRRATRGTSVPRSPRMGTGGTMSPNPRPMGRAMQMGNIGMAMAGGNGGSRGNSPAPGDLGGFRGTGTFVGEALFQDNRGPGGVRWGNHLQQ</sequence>
<dbReference type="InterPro" id="IPR021006">
    <property type="entry name" value="Hda2/3"/>
</dbReference>
<feature type="compositionally biased region" description="Polar residues" evidence="3">
    <location>
        <begin position="1317"/>
        <end position="1336"/>
    </location>
</feature>
<feature type="compositionally biased region" description="Basic and acidic residues" evidence="3">
    <location>
        <begin position="216"/>
        <end position="226"/>
    </location>
</feature>
<feature type="compositionally biased region" description="Low complexity" evidence="3">
    <location>
        <begin position="389"/>
        <end position="405"/>
    </location>
</feature>
<dbReference type="SUPFAM" id="SSF54160">
    <property type="entry name" value="Chromo domain-like"/>
    <property type="match status" value="1"/>
</dbReference>
<feature type="compositionally biased region" description="Polar residues" evidence="3">
    <location>
        <begin position="205"/>
        <end position="214"/>
    </location>
</feature>